<sequence length="110" mass="12411">MPSTESSAVVKCRLIHSNSISQLLYVALSYVWGGSGAPATIELEGRSFTVTPNLYSALKNLRHRSQNRYLWVDAICINQADMEERNHQVSQMCFIYEQAAAVLMWLGEDE</sequence>
<dbReference type="HOGENOM" id="CLU_004184_6_2_1"/>
<proteinExistence type="predicted"/>
<dbReference type="Pfam" id="PF06985">
    <property type="entry name" value="HET"/>
    <property type="match status" value="1"/>
</dbReference>
<protein>
    <recommendedName>
        <fullName evidence="1">Heterokaryon incompatibility domain-containing protein</fullName>
    </recommendedName>
</protein>
<evidence type="ECO:0000313" key="3">
    <source>
        <dbReference type="Proteomes" id="UP000054321"/>
    </source>
</evidence>
<dbReference type="PANTHER" id="PTHR24148:SF73">
    <property type="entry name" value="HET DOMAIN PROTEIN (AFU_ORTHOLOGUE AFUA_8G01020)"/>
    <property type="match status" value="1"/>
</dbReference>
<dbReference type="STRING" id="913774.A0A0C3CWK7"/>
<feature type="domain" description="Heterokaryon incompatibility" evidence="1">
    <location>
        <begin position="25"/>
        <end position="109"/>
    </location>
</feature>
<dbReference type="InterPro" id="IPR052895">
    <property type="entry name" value="HetReg/Transcr_Mod"/>
</dbReference>
<keyword evidence="3" id="KW-1185">Reference proteome</keyword>
<name>A0A0C3CWK7_OIDMZ</name>
<evidence type="ECO:0000259" key="1">
    <source>
        <dbReference type="Pfam" id="PF06985"/>
    </source>
</evidence>
<evidence type="ECO:0000313" key="2">
    <source>
        <dbReference type="EMBL" id="KIM94077.1"/>
    </source>
</evidence>
<reference evidence="2 3" key="1">
    <citation type="submission" date="2014-04" db="EMBL/GenBank/DDBJ databases">
        <authorList>
            <consortium name="DOE Joint Genome Institute"/>
            <person name="Kuo A."/>
            <person name="Martino E."/>
            <person name="Perotto S."/>
            <person name="Kohler A."/>
            <person name="Nagy L.G."/>
            <person name="Floudas D."/>
            <person name="Copeland A."/>
            <person name="Barry K.W."/>
            <person name="Cichocki N."/>
            <person name="Veneault-Fourrey C."/>
            <person name="LaButti K."/>
            <person name="Lindquist E.A."/>
            <person name="Lipzen A."/>
            <person name="Lundell T."/>
            <person name="Morin E."/>
            <person name="Murat C."/>
            <person name="Sun H."/>
            <person name="Tunlid A."/>
            <person name="Henrissat B."/>
            <person name="Grigoriev I.V."/>
            <person name="Hibbett D.S."/>
            <person name="Martin F."/>
            <person name="Nordberg H.P."/>
            <person name="Cantor M.N."/>
            <person name="Hua S.X."/>
        </authorList>
    </citation>
    <scope>NUCLEOTIDE SEQUENCE [LARGE SCALE GENOMIC DNA]</scope>
    <source>
        <strain evidence="2 3">Zn</strain>
    </source>
</reference>
<dbReference type="PANTHER" id="PTHR24148">
    <property type="entry name" value="ANKYRIN REPEAT DOMAIN-CONTAINING PROTEIN 39 HOMOLOG-RELATED"/>
    <property type="match status" value="1"/>
</dbReference>
<accession>A0A0C3CWK7</accession>
<dbReference type="EMBL" id="KN832891">
    <property type="protein sequence ID" value="KIM94077.1"/>
    <property type="molecule type" value="Genomic_DNA"/>
</dbReference>
<reference evidence="3" key="2">
    <citation type="submission" date="2015-01" db="EMBL/GenBank/DDBJ databases">
        <title>Evolutionary Origins and Diversification of the Mycorrhizal Mutualists.</title>
        <authorList>
            <consortium name="DOE Joint Genome Institute"/>
            <consortium name="Mycorrhizal Genomics Consortium"/>
            <person name="Kohler A."/>
            <person name="Kuo A."/>
            <person name="Nagy L.G."/>
            <person name="Floudas D."/>
            <person name="Copeland A."/>
            <person name="Barry K.W."/>
            <person name="Cichocki N."/>
            <person name="Veneault-Fourrey C."/>
            <person name="LaButti K."/>
            <person name="Lindquist E.A."/>
            <person name="Lipzen A."/>
            <person name="Lundell T."/>
            <person name="Morin E."/>
            <person name="Murat C."/>
            <person name="Riley R."/>
            <person name="Ohm R."/>
            <person name="Sun H."/>
            <person name="Tunlid A."/>
            <person name="Henrissat B."/>
            <person name="Grigoriev I.V."/>
            <person name="Hibbett D.S."/>
            <person name="Martin F."/>
        </authorList>
    </citation>
    <scope>NUCLEOTIDE SEQUENCE [LARGE SCALE GENOMIC DNA]</scope>
    <source>
        <strain evidence="3">Zn</strain>
    </source>
</reference>
<gene>
    <name evidence="2" type="ORF">OIDMADRAFT_136612</name>
</gene>
<dbReference type="Proteomes" id="UP000054321">
    <property type="component" value="Unassembled WGS sequence"/>
</dbReference>
<dbReference type="InterPro" id="IPR010730">
    <property type="entry name" value="HET"/>
</dbReference>
<organism evidence="2 3">
    <name type="scientific">Oidiodendron maius (strain Zn)</name>
    <dbReference type="NCBI Taxonomy" id="913774"/>
    <lineage>
        <taxon>Eukaryota</taxon>
        <taxon>Fungi</taxon>
        <taxon>Dikarya</taxon>
        <taxon>Ascomycota</taxon>
        <taxon>Pezizomycotina</taxon>
        <taxon>Leotiomycetes</taxon>
        <taxon>Leotiomycetes incertae sedis</taxon>
        <taxon>Myxotrichaceae</taxon>
        <taxon>Oidiodendron</taxon>
    </lineage>
</organism>
<dbReference type="AlphaFoldDB" id="A0A0C3CWK7"/>
<dbReference type="OrthoDB" id="2157530at2759"/>
<dbReference type="InParanoid" id="A0A0C3CWK7"/>
<feature type="non-terminal residue" evidence="2">
    <location>
        <position position="110"/>
    </location>
</feature>